<sequence length="153" mass="16843">MKTPYIVLALGAGILLSCHQQGQQQSGVVTDSLPAETEKKVNCYEKTVGRDTIQLTLRYQDSVATGALVYNFFEKDKNRGEFKGIVHNGIIRGKYIFLSEGVESSRPAIFKVTKEQAFEALPDSIDSQGLPVFSPDNNQLKFDSIPLEAGACR</sequence>
<dbReference type="Proteomes" id="UP000676386">
    <property type="component" value="Unassembled WGS sequence"/>
</dbReference>
<protein>
    <submittedName>
        <fullName evidence="1">Uncharacterized protein</fullName>
    </submittedName>
</protein>
<evidence type="ECO:0000313" key="2">
    <source>
        <dbReference type="Proteomes" id="UP000676386"/>
    </source>
</evidence>
<comment type="caution">
    <text evidence="1">The sequence shown here is derived from an EMBL/GenBank/DDBJ whole genome shotgun (WGS) entry which is preliminary data.</text>
</comment>
<keyword evidence="2" id="KW-1185">Reference proteome</keyword>
<dbReference type="RefSeq" id="WP_211974313.1">
    <property type="nucleotide sequence ID" value="NZ_CBFHAM010000011.1"/>
</dbReference>
<dbReference type="EMBL" id="JAGTXB010000008">
    <property type="protein sequence ID" value="MBS0029221.1"/>
    <property type="molecule type" value="Genomic_DNA"/>
</dbReference>
<proteinExistence type="predicted"/>
<gene>
    <name evidence="1" type="ORF">KE626_17995</name>
</gene>
<organism evidence="1 2">
    <name type="scientific">Chitinophaga hostae</name>
    <dbReference type="NCBI Taxonomy" id="2831022"/>
    <lineage>
        <taxon>Bacteria</taxon>
        <taxon>Pseudomonadati</taxon>
        <taxon>Bacteroidota</taxon>
        <taxon>Chitinophagia</taxon>
        <taxon>Chitinophagales</taxon>
        <taxon>Chitinophagaceae</taxon>
        <taxon>Chitinophaga</taxon>
    </lineage>
</organism>
<reference evidence="1 2" key="1">
    <citation type="submission" date="2021-04" db="EMBL/GenBank/DDBJ databases">
        <title>Chitinophaga sp. nov., isolated from the rhizosphere soil.</title>
        <authorList>
            <person name="He S."/>
        </authorList>
    </citation>
    <scope>NUCLEOTIDE SEQUENCE [LARGE SCALE GENOMIC DNA]</scope>
    <source>
        <strain evidence="1 2">2R12</strain>
    </source>
</reference>
<accession>A0ABS5J1W4</accession>
<evidence type="ECO:0000313" key="1">
    <source>
        <dbReference type="EMBL" id="MBS0029221.1"/>
    </source>
</evidence>
<dbReference type="PROSITE" id="PS51257">
    <property type="entry name" value="PROKAR_LIPOPROTEIN"/>
    <property type="match status" value="1"/>
</dbReference>
<name>A0ABS5J1W4_9BACT</name>